<proteinExistence type="predicted"/>
<reference evidence="3" key="2">
    <citation type="submission" date="2020-09" db="EMBL/GenBank/DDBJ databases">
        <authorList>
            <person name="Sun Q."/>
            <person name="Zhou Y."/>
        </authorList>
    </citation>
    <scope>NUCLEOTIDE SEQUENCE</scope>
    <source>
        <strain evidence="3">CGMCC 1.15519</strain>
    </source>
</reference>
<evidence type="ECO:0000256" key="1">
    <source>
        <dbReference type="SAM" id="MobiDB-lite"/>
    </source>
</evidence>
<dbReference type="GO" id="GO:0016787">
    <property type="term" value="F:hydrolase activity"/>
    <property type="evidence" value="ECO:0007669"/>
    <property type="project" value="InterPro"/>
</dbReference>
<dbReference type="Proteomes" id="UP000635071">
    <property type="component" value="Unassembled WGS sequence"/>
</dbReference>
<feature type="compositionally biased region" description="Basic residues" evidence="1">
    <location>
        <begin position="35"/>
        <end position="50"/>
    </location>
</feature>
<feature type="region of interest" description="Disordered" evidence="1">
    <location>
        <begin position="1"/>
        <end position="57"/>
    </location>
</feature>
<dbReference type="EMBL" id="BMJM01000007">
    <property type="protein sequence ID" value="GGE15829.1"/>
    <property type="molecule type" value="Genomic_DNA"/>
</dbReference>
<comment type="caution">
    <text evidence="3">The sequence shown here is derived from an EMBL/GenBank/DDBJ whole genome shotgun (WGS) entry which is preliminary data.</text>
</comment>
<evidence type="ECO:0000313" key="4">
    <source>
        <dbReference type="Proteomes" id="UP000635071"/>
    </source>
</evidence>
<feature type="domain" description="Alpha/beta hydrolase fold-3" evidence="2">
    <location>
        <begin position="55"/>
        <end position="114"/>
    </location>
</feature>
<gene>
    <name evidence="3" type="ORF">GCM10011529_22800</name>
</gene>
<reference evidence="3" key="1">
    <citation type="journal article" date="2014" name="Int. J. Syst. Evol. Microbiol.">
        <title>Complete genome sequence of Corynebacterium casei LMG S-19264T (=DSM 44701T), isolated from a smear-ripened cheese.</title>
        <authorList>
            <consortium name="US DOE Joint Genome Institute (JGI-PGF)"/>
            <person name="Walter F."/>
            <person name="Albersmeier A."/>
            <person name="Kalinowski J."/>
            <person name="Ruckert C."/>
        </authorList>
    </citation>
    <scope>NUCLEOTIDE SEQUENCE</scope>
    <source>
        <strain evidence="3">CGMCC 1.15519</strain>
    </source>
</reference>
<sequence length="144" mass="16029">MGPYPSRRRCADADRHRHSAGDVRRASKRQDARRRAGHRSAPRRGRHHGTCNHNRPPEVSPIYADFAAGFPPTLIQGGTREIFLSNFVRLYCAMVDAGQDAILDPYEGMPHAFQAYPLQMHSPESQAAIGAIARFLNKHLAFGA</sequence>
<protein>
    <recommendedName>
        <fullName evidence="2">Alpha/beta hydrolase fold-3 domain-containing protein</fullName>
    </recommendedName>
</protein>
<dbReference type="Gene3D" id="3.40.50.1820">
    <property type="entry name" value="alpha/beta hydrolase"/>
    <property type="match status" value="1"/>
</dbReference>
<keyword evidence="4" id="KW-1185">Reference proteome</keyword>
<dbReference type="InterPro" id="IPR013094">
    <property type="entry name" value="AB_hydrolase_3"/>
</dbReference>
<evidence type="ECO:0000313" key="3">
    <source>
        <dbReference type="EMBL" id="GGE15829.1"/>
    </source>
</evidence>
<feature type="compositionally biased region" description="Basic and acidic residues" evidence="1">
    <location>
        <begin position="9"/>
        <end position="34"/>
    </location>
</feature>
<dbReference type="Pfam" id="PF07859">
    <property type="entry name" value="Abhydrolase_3"/>
    <property type="match status" value="1"/>
</dbReference>
<accession>A0A916ZVB3</accession>
<dbReference type="SUPFAM" id="SSF53474">
    <property type="entry name" value="alpha/beta-Hydrolases"/>
    <property type="match status" value="1"/>
</dbReference>
<name>A0A916ZVB3_9SPHN</name>
<dbReference type="AlphaFoldDB" id="A0A916ZVB3"/>
<organism evidence="3 4">
    <name type="scientific">Sandarakinorhabdus glacialis</name>
    <dbReference type="NCBI Taxonomy" id="1614636"/>
    <lineage>
        <taxon>Bacteria</taxon>
        <taxon>Pseudomonadati</taxon>
        <taxon>Pseudomonadota</taxon>
        <taxon>Alphaproteobacteria</taxon>
        <taxon>Sphingomonadales</taxon>
        <taxon>Sphingosinicellaceae</taxon>
        <taxon>Sandarakinorhabdus</taxon>
    </lineage>
</organism>
<dbReference type="InterPro" id="IPR029058">
    <property type="entry name" value="AB_hydrolase_fold"/>
</dbReference>
<evidence type="ECO:0000259" key="2">
    <source>
        <dbReference type="Pfam" id="PF07859"/>
    </source>
</evidence>